<evidence type="ECO:0000313" key="2">
    <source>
        <dbReference type="Proteomes" id="UP000799440"/>
    </source>
</evidence>
<name>A0A6A6UV37_9PLEO</name>
<gene>
    <name evidence="1" type="ORF">M011DRAFT_293660</name>
</gene>
<proteinExistence type="predicted"/>
<dbReference type="PANTHER" id="PTHR24148">
    <property type="entry name" value="ANKYRIN REPEAT DOMAIN-CONTAINING PROTEIN 39 HOMOLOG-RELATED"/>
    <property type="match status" value="1"/>
</dbReference>
<organism evidence="1 2">
    <name type="scientific">Sporormia fimetaria CBS 119925</name>
    <dbReference type="NCBI Taxonomy" id="1340428"/>
    <lineage>
        <taxon>Eukaryota</taxon>
        <taxon>Fungi</taxon>
        <taxon>Dikarya</taxon>
        <taxon>Ascomycota</taxon>
        <taxon>Pezizomycotina</taxon>
        <taxon>Dothideomycetes</taxon>
        <taxon>Pleosporomycetidae</taxon>
        <taxon>Pleosporales</taxon>
        <taxon>Sporormiaceae</taxon>
        <taxon>Sporormia</taxon>
    </lineage>
</organism>
<keyword evidence="2" id="KW-1185">Reference proteome</keyword>
<dbReference type="EMBL" id="MU006614">
    <property type="protein sequence ID" value="KAF2742132.1"/>
    <property type="molecule type" value="Genomic_DNA"/>
</dbReference>
<dbReference type="InterPro" id="IPR052895">
    <property type="entry name" value="HetReg/Transcr_Mod"/>
</dbReference>
<sequence>MGDLATNALSEAHMARCRVVVAIMRLRGLLYNDKTRLSDILTREIRNSPKYQDIRIPRDLLGLVTLFRTSSATDPRDSIYGLLGLTSLLDEDTDKEAGRINVDYTKSMEEVFIDFARATLNWSNPARLLRHVKWPRSDSGTLPSWVPDWCEVSAPRSLVDLYKPVRPLADVNDTSVILASDWAYEWFLGSTDHRVLPWEGKCFGTIRSIGEVLNNTSHEEDMQVWRSWDLLAFAHGGTPPRSFRWSRFGKNIASTESRALCAGRRFLLRVIDIPAL</sequence>
<reference evidence="1" key="1">
    <citation type="journal article" date="2020" name="Stud. Mycol.">
        <title>101 Dothideomycetes genomes: a test case for predicting lifestyles and emergence of pathogens.</title>
        <authorList>
            <person name="Haridas S."/>
            <person name="Albert R."/>
            <person name="Binder M."/>
            <person name="Bloem J."/>
            <person name="Labutti K."/>
            <person name="Salamov A."/>
            <person name="Andreopoulos B."/>
            <person name="Baker S."/>
            <person name="Barry K."/>
            <person name="Bills G."/>
            <person name="Bluhm B."/>
            <person name="Cannon C."/>
            <person name="Castanera R."/>
            <person name="Culley D."/>
            <person name="Daum C."/>
            <person name="Ezra D."/>
            <person name="Gonzalez J."/>
            <person name="Henrissat B."/>
            <person name="Kuo A."/>
            <person name="Liang C."/>
            <person name="Lipzen A."/>
            <person name="Lutzoni F."/>
            <person name="Magnuson J."/>
            <person name="Mondo S."/>
            <person name="Nolan M."/>
            <person name="Ohm R."/>
            <person name="Pangilinan J."/>
            <person name="Park H.-J."/>
            <person name="Ramirez L."/>
            <person name="Alfaro M."/>
            <person name="Sun H."/>
            <person name="Tritt A."/>
            <person name="Yoshinaga Y."/>
            <person name="Zwiers L.-H."/>
            <person name="Turgeon B."/>
            <person name="Goodwin S."/>
            <person name="Spatafora J."/>
            <person name="Crous P."/>
            <person name="Grigoriev I."/>
        </authorList>
    </citation>
    <scope>NUCLEOTIDE SEQUENCE</scope>
    <source>
        <strain evidence="1">CBS 119925</strain>
    </source>
</reference>
<dbReference type="OrthoDB" id="3557394at2759"/>
<evidence type="ECO:0000313" key="1">
    <source>
        <dbReference type="EMBL" id="KAF2742132.1"/>
    </source>
</evidence>
<protein>
    <submittedName>
        <fullName evidence="1">Uncharacterized protein</fullName>
    </submittedName>
</protein>
<dbReference type="AlphaFoldDB" id="A0A6A6UV37"/>
<dbReference type="Proteomes" id="UP000799440">
    <property type="component" value="Unassembled WGS sequence"/>
</dbReference>
<dbReference type="PANTHER" id="PTHR24148:SF73">
    <property type="entry name" value="HET DOMAIN PROTEIN (AFU_ORTHOLOGUE AFUA_8G01020)"/>
    <property type="match status" value="1"/>
</dbReference>
<accession>A0A6A6UV37</accession>